<dbReference type="AlphaFoldDB" id="A0A8S3YXE6"/>
<organism evidence="3 4">
    <name type="scientific">Candidula unifasciata</name>
    <dbReference type="NCBI Taxonomy" id="100452"/>
    <lineage>
        <taxon>Eukaryota</taxon>
        <taxon>Metazoa</taxon>
        <taxon>Spiralia</taxon>
        <taxon>Lophotrochozoa</taxon>
        <taxon>Mollusca</taxon>
        <taxon>Gastropoda</taxon>
        <taxon>Heterobranchia</taxon>
        <taxon>Euthyneura</taxon>
        <taxon>Panpulmonata</taxon>
        <taxon>Eupulmonata</taxon>
        <taxon>Stylommatophora</taxon>
        <taxon>Helicina</taxon>
        <taxon>Helicoidea</taxon>
        <taxon>Geomitridae</taxon>
        <taxon>Candidula</taxon>
    </lineage>
</organism>
<dbReference type="Gene3D" id="2.60.120.200">
    <property type="match status" value="1"/>
</dbReference>
<keyword evidence="4" id="KW-1185">Reference proteome</keyword>
<dbReference type="Proteomes" id="UP000678393">
    <property type="component" value="Unassembled WGS sequence"/>
</dbReference>
<evidence type="ECO:0000259" key="2">
    <source>
        <dbReference type="Pfam" id="PF21294"/>
    </source>
</evidence>
<feature type="signal peptide" evidence="1">
    <location>
        <begin position="1"/>
        <end position="21"/>
    </location>
</feature>
<dbReference type="OrthoDB" id="10069995at2759"/>
<proteinExistence type="predicted"/>
<feature type="chain" id="PRO_5035934653" description="Polysaccharide lyase 14 domain-containing protein" evidence="1">
    <location>
        <begin position="22"/>
        <end position="391"/>
    </location>
</feature>
<reference evidence="3" key="1">
    <citation type="submission" date="2021-04" db="EMBL/GenBank/DDBJ databases">
        <authorList>
            <consortium name="Molecular Ecology Group"/>
        </authorList>
    </citation>
    <scope>NUCLEOTIDE SEQUENCE</scope>
</reference>
<dbReference type="InterPro" id="IPR048958">
    <property type="entry name" value="Polysacc_lyase_14"/>
</dbReference>
<dbReference type="PANTHER" id="PTHR40124">
    <property type="match status" value="1"/>
</dbReference>
<dbReference type="Pfam" id="PF21294">
    <property type="entry name" value="Polysacc_lyase_14"/>
    <property type="match status" value="1"/>
</dbReference>
<evidence type="ECO:0000313" key="3">
    <source>
        <dbReference type="EMBL" id="CAG5120212.1"/>
    </source>
</evidence>
<protein>
    <recommendedName>
        <fullName evidence="2">Polysaccharide lyase 14 domain-containing protein</fullName>
    </recommendedName>
</protein>
<name>A0A8S3YXE6_9EUPU</name>
<keyword evidence="1" id="KW-0732">Signal</keyword>
<evidence type="ECO:0000256" key="1">
    <source>
        <dbReference type="SAM" id="SignalP"/>
    </source>
</evidence>
<dbReference type="PANTHER" id="PTHR40124:SF1">
    <property type="entry name" value="DISAGGREGATASE RELATED REPEAT PROTEIN"/>
    <property type="match status" value="1"/>
</dbReference>
<evidence type="ECO:0000313" key="4">
    <source>
        <dbReference type="Proteomes" id="UP000678393"/>
    </source>
</evidence>
<accession>A0A8S3YXE6</accession>
<feature type="domain" description="Polysaccharide lyase 14" evidence="2">
    <location>
        <begin position="165"/>
        <end position="379"/>
    </location>
</feature>
<sequence>MLRLVAALCVVSFGAIAEGRGKPLFHFNDCAAVSEDTDRWQASVTLTKPLELIYATGGEVSFIRDDGQFIEITGTKQAPTGLVCIGVSGRYSEERPSAQIHVKPLPRTEVVNTREIRSIRVRRATEIWHVASFPVTSDKTAILKPLEPYHNLWGQDSLSSTTRHSSVGAITVHYAKGSYSTSSGGNKGLGWFITPTQLGSNNDDLILSYDIWFENFGWGKMGKIPGLFGGVSGDGAYGCGGGNHPVGCYSLRLMWRAGGDGELYAYIPTNQAAGFANRPDVIVNWDYGHSIGRGKIKFQNGVWQTVTEQVHLNTIGHTDGWVKICNQVHGQDQQCYTASNLRMRNEANYHNRGIFFTTFFGGNDPEDAAPNDCHTYFKELHLQIPDGAVVG</sequence>
<gene>
    <name evidence="3" type="ORF">CUNI_LOCUS5770</name>
</gene>
<dbReference type="EMBL" id="CAJHNH020000855">
    <property type="protein sequence ID" value="CAG5120212.1"/>
    <property type="molecule type" value="Genomic_DNA"/>
</dbReference>
<comment type="caution">
    <text evidence="3">The sequence shown here is derived from an EMBL/GenBank/DDBJ whole genome shotgun (WGS) entry which is preliminary data.</text>
</comment>